<accession>A0A0H5REG4</accession>
<sequence length="164" mass="18251">MSDAVDTSAHELHARLLADSIARDRVIEDLESKPIRMTQVSGSSAGAGSGDFHHYRQHRRIEFARLNAINRQHRAEKEAEEFAKKRKINEEVCAQLTSKKSSKRQKKKASARMKKDNMRAAQLSEKAAANGADVEDECETGPSLPPCLRTEDVAIIRNLSNTSP</sequence>
<evidence type="ECO:0000256" key="1">
    <source>
        <dbReference type="SAM" id="MobiDB-lite"/>
    </source>
</evidence>
<dbReference type="GO" id="GO:0019901">
    <property type="term" value="F:protein kinase binding"/>
    <property type="evidence" value="ECO:0007669"/>
    <property type="project" value="TreeGrafter"/>
</dbReference>
<feature type="compositionally biased region" description="Basic residues" evidence="1">
    <location>
        <begin position="100"/>
        <end position="112"/>
    </location>
</feature>
<dbReference type="InterPro" id="IPR009548">
    <property type="entry name" value="Prkrip1"/>
</dbReference>
<dbReference type="GO" id="GO:0004860">
    <property type="term" value="F:protein kinase inhibitor activity"/>
    <property type="evidence" value="ECO:0007669"/>
    <property type="project" value="TreeGrafter"/>
</dbReference>
<dbReference type="GO" id="GO:0005730">
    <property type="term" value="C:nucleolus"/>
    <property type="evidence" value="ECO:0007669"/>
    <property type="project" value="TreeGrafter"/>
</dbReference>
<dbReference type="Pfam" id="PF06658">
    <property type="entry name" value="DUF1168"/>
    <property type="match status" value="1"/>
</dbReference>
<reference evidence="2" key="1">
    <citation type="submission" date="2015-04" db="EMBL/GenBank/DDBJ databases">
        <title>The genome sequence of the plant pathogenic Rhizarian Plasmodiophora brassicae reveals insights in its biotrophic life cycle and the origin of chitin synthesis.</title>
        <authorList>
            <person name="Schwelm A."/>
            <person name="Fogelqvist J."/>
            <person name="Knaust A."/>
            <person name="Julke S."/>
            <person name="Lilja T."/>
            <person name="Dhandapani V."/>
            <person name="Bonilla-Rosso G."/>
            <person name="Karlsson M."/>
            <person name="Shevchenko A."/>
            <person name="Choi S.R."/>
            <person name="Kim H.G."/>
            <person name="Park J.Y."/>
            <person name="Lim Y.P."/>
            <person name="Ludwig-Muller J."/>
            <person name="Dixelius C."/>
        </authorList>
    </citation>
    <scope>NUCLEOTIDE SEQUENCE</scope>
    <source>
        <tissue evidence="2">Potato root galls</tissue>
    </source>
</reference>
<organism evidence="2">
    <name type="scientific">Spongospora subterranea</name>
    <dbReference type="NCBI Taxonomy" id="70186"/>
    <lineage>
        <taxon>Eukaryota</taxon>
        <taxon>Sar</taxon>
        <taxon>Rhizaria</taxon>
        <taxon>Endomyxa</taxon>
        <taxon>Phytomyxea</taxon>
        <taxon>Plasmodiophorida</taxon>
        <taxon>Plasmodiophoridae</taxon>
        <taxon>Spongospora</taxon>
    </lineage>
</organism>
<feature type="region of interest" description="Disordered" evidence="1">
    <location>
        <begin position="97"/>
        <end position="147"/>
    </location>
</feature>
<dbReference type="EMBL" id="HACM01011003">
    <property type="protein sequence ID" value="CRZ11445.1"/>
    <property type="molecule type" value="Transcribed_RNA"/>
</dbReference>
<protein>
    <submittedName>
        <fullName evidence="2">Uncharacterized protein</fullName>
    </submittedName>
</protein>
<dbReference type="AlphaFoldDB" id="A0A0H5REG4"/>
<dbReference type="PANTHER" id="PTHR13507:SF0">
    <property type="entry name" value="PRKR-INTERACTING PROTEIN 1"/>
    <property type="match status" value="1"/>
</dbReference>
<dbReference type="GO" id="GO:0003725">
    <property type="term" value="F:double-stranded RNA binding"/>
    <property type="evidence" value="ECO:0007669"/>
    <property type="project" value="InterPro"/>
</dbReference>
<dbReference type="EMBL" id="HACM01011490">
    <property type="protein sequence ID" value="CRZ11932.1"/>
    <property type="molecule type" value="Transcribed_RNA"/>
</dbReference>
<evidence type="ECO:0000313" key="2">
    <source>
        <dbReference type="EMBL" id="CRZ11932.1"/>
    </source>
</evidence>
<proteinExistence type="predicted"/>
<name>A0A0H5REG4_9EUKA</name>
<dbReference type="PANTHER" id="PTHR13507">
    <property type="entry name" value="PRKR-INTERACTING PROTEIN 1"/>
    <property type="match status" value="1"/>
</dbReference>